<evidence type="ECO:0000256" key="7">
    <source>
        <dbReference type="ARBA" id="ARBA00022989"/>
    </source>
</evidence>
<keyword evidence="4 9" id="KW-1003">Cell membrane</keyword>
<dbReference type="InterPro" id="IPR050739">
    <property type="entry name" value="MFP"/>
</dbReference>
<dbReference type="Pfam" id="PF25988">
    <property type="entry name" value="HH_CyaD"/>
    <property type="match status" value="1"/>
</dbReference>
<dbReference type="GO" id="GO:0005886">
    <property type="term" value="C:plasma membrane"/>
    <property type="evidence" value="ECO:0007669"/>
    <property type="project" value="UniProtKB-SubCell"/>
</dbReference>
<evidence type="ECO:0000256" key="3">
    <source>
        <dbReference type="ARBA" id="ARBA00022448"/>
    </source>
</evidence>
<dbReference type="InterPro" id="IPR010129">
    <property type="entry name" value="T1SS_HlyD"/>
</dbReference>
<evidence type="ECO:0000256" key="1">
    <source>
        <dbReference type="ARBA" id="ARBA00004377"/>
    </source>
</evidence>
<dbReference type="Pfam" id="PF26002">
    <property type="entry name" value="Beta-barrel_AprE"/>
    <property type="match status" value="1"/>
</dbReference>
<name>A0A3M3ULH9_PSESG</name>
<dbReference type="Gene3D" id="2.40.30.170">
    <property type="match status" value="1"/>
</dbReference>
<dbReference type="GO" id="GO:0015031">
    <property type="term" value="P:protein transport"/>
    <property type="evidence" value="ECO:0007669"/>
    <property type="project" value="InterPro"/>
</dbReference>
<sequence length="490" mass="54567">MRPDTTLVSIACNREVVMADVQKSGLGQSYRRAWRNSWRRRKEMDAPKRLAHEVQFLPAALELQDQPVHPAPRIFIWAIILFATLLLIWACVGKIDIVATANGKVIPSGKTKIIQSSETAVVRAIYVNDGQVVKAGQLLLELDSTSADADVGKIESDLLAARIDSARAGAMLDAINGNHAPRSLADTILGGDPEHVLAAERWLQGQYQEYRSNLEQGETEILQRQADIQAARAQVASLQKTLPIATKLAQDYEHLLQKQYIARHAYLEKEQARLDLERQLAVQQISVLQSNAARQQAERRRDGVVAQTRRAMLDLLQQADQKVASLSQELSKARYQEDLTTVEAPVDGTVQQLNIHTVGGVVTPAQPLMMLVPSDVSVEVEAMLENKDVGFVHVGQDVTVKVETFTFTKYGTIEGEVVSVSRDAIEDEKRGLLYSSKIRLKQNHLLVDGKQFELTPGMAVTAEVKTDKRFIIEYFLSPLKQHMSESLQER</sequence>
<evidence type="ECO:0000259" key="12">
    <source>
        <dbReference type="Pfam" id="PF26002"/>
    </source>
</evidence>
<feature type="domain" description="AprE-like beta-barrel" evidence="12">
    <location>
        <begin position="380"/>
        <end position="466"/>
    </location>
</feature>
<dbReference type="NCBIfam" id="TIGR01843">
    <property type="entry name" value="type_I_hlyD"/>
    <property type="match status" value="1"/>
</dbReference>
<proteinExistence type="inferred from homology"/>
<evidence type="ECO:0000313" key="14">
    <source>
        <dbReference type="Proteomes" id="UP000273536"/>
    </source>
</evidence>
<evidence type="ECO:0000259" key="11">
    <source>
        <dbReference type="Pfam" id="PF25988"/>
    </source>
</evidence>
<evidence type="ECO:0000256" key="8">
    <source>
        <dbReference type="ARBA" id="ARBA00023136"/>
    </source>
</evidence>
<feature type="domain" description="CyaD-like alpha-helical hairpin" evidence="11">
    <location>
        <begin position="143"/>
        <end position="339"/>
    </location>
</feature>
<comment type="caution">
    <text evidence="13">The sequence shown here is derived from an EMBL/GenBank/DDBJ whole genome shotgun (WGS) entry which is preliminary data.</text>
</comment>
<feature type="coiled-coil region" evidence="10">
    <location>
        <begin position="309"/>
        <end position="336"/>
    </location>
</feature>
<comment type="similarity">
    <text evidence="2 9">Belongs to the membrane fusion protein (MFP) (TC 8.A.1) family.</text>
</comment>
<dbReference type="Gene3D" id="2.40.50.100">
    <property type="match status" value="1"/>
</dbReference>
<dbReference type="PANTHER" id="PTHR30386:SF27">
    <property type="entry name" value="MEMBRANE FUSION PROTEIN (MFP) FAMILY PROTEIN"/>
    <property type="match status" value="1"/>
</dbReference>
<protein>
    <recommendedName>
        <fullName evidence="9">Membrane fusion protein (MFP) family protein</fullName>
    </recommendedName>
</protein>
<evidence type="ECO:0000256" key="4">
    <source>
        <dbReference type="ARBA" id="ARBA00022475"/>
    </source>
</evidence>
<gene>
    <name evidence="13" type="ORF">ALQ42_04813</name>
</gene>
<evidence type="ECO:0000256" key="2">
    <source>
        <dbReference type="ARBA" id="ARBA00009477"/>
    </source>
</evidence>
<dbReference type="InterPro" id="IPR059040">
    <property type="entry name" value="HH_CyaD-like"/>
</dbReference>
<evidence type="ECO:0000313" key="13">
    <source>
        <dbReference type="EMBL" id="RMO34065.1"/>
    </source>
</evidence>
<evidence type="ECO:0000256" key="6">
    <source>
        <dbReference type="ARBA" id="ARBA00022692"/>
    </source>
</evidence>
<evidence type="ECO:0000256" key="9">
    <source>
        <dbReference type="RuleBase" id="RU365093"/>
    </source>
</evidence>
<dbReference type="AlphaFoldDB" id="A0A3M3ULH9"/>
<keyword evidence="3 9" id="KW-0813">Transport</keyword>
<evidence type="ECO:0000256" key="10">
    <source>
        <dbReference type="SAM" id="Coils"/>
    </source>
</evidence>
<keyword evidence="7 9" id="KW-1133">Transmembrane helix</keyword>
<keyword evidence="5 9" id="KW-0997">Cell inner membrane</keyword>
<accession>A0A3M3ULH9</accession>
<dbReference type="EMBL" id="RBPS01000260">
    <property type="protein sequence ID" value="RMO34065.1"/>
    <property type="molecule type" value="Genomic_DNA"/>
</dbReference>
<dbReference type="PANTHER" id="PTHR30386">
    <property type="entry name" value="MEMBRANE FUSION SUBUNIT OF EMRAB-TOLC MULTIDRUG EFFLUX PUMP"/>
    <property type="match status" value="1"/>
</dbReference>
<dbReference type="PRINTS" id="PR01490">
    <property type="entry name" value="RTXTOXIND"/>
</dbReference>
<keyword evidence="6 9" id="KW-0812">Transmembrane</keyword>
<feature type="transmembrane region" description="Helical" evidence="9">
    <location>
        <begin position="74"/>
        <end position="92"/>
    </location>
</feature>
<evidence type="ECO:0000256" key="5">
    <source>
        <dbReference type="ARBA" id="ARBA00022519"/>
    </source>
</evidence>
<keyword evidence="10" id="KW-0175">Coiled coil</keyword>
<comment type="subcellular location">
    <subcellularLocation>
        <location evidence="1 9">Cell inner membrane</location>
        <topology evidence="1 9">Single-pass membrane protein</topology>
    </subcellularLocation>
</comment>
<dbReference type="Proteomes" id="UP000273536">
    <property type="component" value="Unassembled WGS sequence"/>
</dbReference>
<dbReference type="InterPro" id="IPR058982">
    <property type="entry name" value="Beta-barrel_AprE"/>
</dbReference>
<organism evidence="13 14">
    <name type="scientific">Pseudomonas savastanoi pv. glycinea</name>
    <name type="common">Pseudomonas syringae pv. glycinea</name>
    <dbReference type="NCBI Taxonomy" id="318"/>
    <lineage>
        <taxon>Bacteria</taxon>
        <taxon>Pseudomonadati</taxon>
        <taxon>Pseudomonadota</taxon>
        <taxon>Gammaproteobacteria</taxon>
        <taxon>Pseudomonadales</taxon>
        <taxon>Pseudomonadaceae</taxon>
        <taxon>Pseudomonas</taxon>
    </lineage>
</organism>
<keyword evidence="8 9" id="KW-0472">Membrane</keyword>
<reference evidence="13 14" key="1">
    <citation type="submission" date="2018-08" db="EMBL/GenBank/DDBJ databases">
        <title>Recombination of ecologically and evolutionarily significant loci maintains genetic cohesion in the Pseudomonas syringae species complex.</title>
        <authorList>
            <person name="Dillon M."/>
            <person name="Thakur S."/>
            <person name="Almeida R.N.D."/>
            <person name="Weir B.S."/>
            <person name="Guttman D.S."/>
        </authorList>
    </citation>
    <scope>NUCLEOTIDE SEQUENCE [LARGE SCALE GENOMIC DNA]</scope>
    <source>
        <strain evidence="13 14">ICMP 6372</strain>
    </source>
</reference>